<gene>
    <name evidence="2" type="ORF">C4B60_10780</name>
</gene>
<proteinExistence type="predicted"/>
<feature type="region of interest" description="Disordered" evidence="1">
    <location>
        <begin position="227"/>
        <end position="263"/>
    </location>
</feature>
<evidence type="ECO:0000313" key="3">
    <source>
        <dbReference type="Proteomes" id="UP000239047"/>
    </source>
</evidence>
<dbReference type="OrthoDB" id="1821976at2"/>
<accession>A0A2S5GAR8</accession>
<name>A0A2S5GAR8_9BACL</name>
<organism evidence="2 3">
    <name type="scientific">Jeotgalibacillus proteolyticus</name>
    <dbReference type="NCBI Taxonomy" id="2082395"/>
    <lineage>
        <taxon>Bacteria</taxon>
        <taxon>Bacillati</taxon>
        <taxon>Bacillota</taxon>
        <taxon>Bacilli</taxon>
        <taxon>Bacillales</taxon>
        <taxon>Caryophanaceae</taxon>
        <taxon>Jeotgalibacillus</taxon>
    </lineage>
</organism>
<dbReference type="EMBL" id="PREZ01000004">
    <property type="protein sequence ID" value="PPA70068.1"/>
    <property type="molecule type" value="Genomic_DNA"/>
</dbReference>
<sequence>MTGGAFMISREIFDNDIWEDPIKLRIFLFLVGKAVFAEEGKRVAGVDLKRGQYLRSYRNLIEDLSYKENRSVKKISLSTLHRKLDALVKEDRLKVEETPLGTIFTVVNYSTYQNFDHYKKPKEAAPVQQPEEQQPSAQNEDAEKNLQALLNRFLELRGKGLNYSAKDVDAAQGILQYVPIDKAIHYLEEKFKAYKPKHNWDVISNLEYCAGYIVESYQNEQKIRSIQAGGGRSGKNHAGSANGAPQQDSITGGKVGRLRRKQS</sequence>
<feature type="region of interest" description="Disordered" evidence="1">
    <location>
        <begin position="122"/>
        <end position="141"/>
    </location>
</feature>
<feature type="compositionally biased region" description="Low complexity" evidence="1">
    <location>
        <begin position="124"/>
        <end position="138"/>
    </location>
</feature>
<protein>
    <submittedName>
        <fullName evidence="2">Uncharacterized protein</fullName>
    </submittedName>
</protein>
<dbReference type="Proteomes" id="UP000239047">
    <property type="component" value="Unassembled WGS sequence"/>
</dbReference>
<reference evidence="2 3" key="1">
    <citation type="submission" date="2018-02" db="EMBL/GenBank/DDBJ databases">
        <title>Jeotgalibacillus proteolyticum sp. nov. a protease producing bacterium isolated from ocean sediments of Laizhou Bay.</title>
        <authorList>
            <person name="Li Y."/>
        </authorList>
    </citation>
    <scope>NUCLEOTIDE SEQUENCE [LARGE SCALE GENOMIC DNA]</scope>
    <source>
        <strain evidence="2 3">22-7</strain>
    </source>
</reference>
<evidence type="ECO:0000313" key="2">
    <source>
        <dbReference type="EMBL" id="PPA70068.1"/>
    </source>
</evidence>
<comment type="caution">
    <text evidence="2">The sequence shown here is derived from an EMBL/GenBank/DDBJ whole genome shotgun (WGS) entry which is preliminary data.</text>
</comment>
<dbReference type="RefSeq" id="WP_104058018.1">
    <property type="nucleotide sequence ID" value="NZ_PREZ01000004.1"/>
</dbReference>
<evidence type="ECO:0000256" key="1">
    <source>
        <dbReference type="SAM" id="MobiDB-lite"/>
    </source>
</evidence>
<dbReference type="AlphaFoldDB" id="A0A2S5GAR8"/>
<keyword evidence="3" id="KW-1185">Reference proteome</keyword>